<dbReference type="PROSITE" id="PS51352">
    <property type="entry name" value="THIOREDOXIN_2"/>
    <property type="match status" value="1"/>
</dbReference>
<comment type="caution">
    <text evidence="4">The sequence shown here is derived from an EMBL/GenBank/DDBJ whole genome shotgun (WGS) entry which is preliminary data.</text>
</comment>
<accession>A0A7V2T156</accession>
<dbReference type="EMBL" id="DRMS01000397">
    <property type="protein sequence ID" value="HFC93241.1"/>
    <property type="molecule type" value="Genomic_DNA"/>
</dbReference>
<dbReference type="InterPro" id="IPR000866">
    <property type="entry name" value="AhpC/TSA"/>
</dbReference>
<evidence type="ECO:0000256" key="2">
    <source>
        <dbReference type="SAM" id="MobiDB-lite"/>
    </source>
</evidence>
<dbReference type="InterPro" id="IPR050553">
    <property type="entry name" value="Thioredoxin_ResA/DsbE_sf"/>
</dbReference>
<organism evidence="4">
    <name type="scientific">Leucothrix mucor</name>
    <dbReference type="NCBI Taxonomy" id="45248"/>
    <lineage>
        <taxon>Bacteria</taxon>
        <taxon>Pseudomonadati</taxon>
        <taxon>Pseudomonadota</taxon>
        <taxon>Gammaproteobacteria</taxon>
        <taxon>Thiotrichales</taxon>
        <taxon>Thiotrichaceae</taxon>
        <taxon>Leucothrix</taxon>
    </lineage>
</organism>
<dbReference type="InterPro" id="IPR013766">
    <property type="entry name" value="Thioredoxin_domain"/>
</dbReference>
<dbReference type="GO" id="GO:0015036">
    <property type="term" value="F:disulfide oxidoreductase activity"/>
    <property type="evidence" value="ECO:0007669"/>
    <property type="project" value="UniProtKB-ARBA"/>
</dbReference>
<name>A0A7V2T156_LEUMU</name>
<evidence type="ECO:0000259" key="3">
    <source>
        <dbReference type="PROSITE" id="PS51352"/>
    </source>
</evidence>
<sequence>MFNKSILFSYLFLLIFISTQAVAERPLLKQLSGKSIAPAFEYPDLDDKIHKLSDYKGKTLVINFWATWCPPCRKEMPSMNRAWKHLKAEGVQMLAINIGEDESNVHVFQNEHPIDFPILLDPLSESLDAWRVRGLPTTYIISPNGTVAYSATGPREWDDTRILEKIIALKSTQPAIKEKPQADSKNDVIKTGAKEETKEKSFTDSVLDFFK</sequence>
<gene>
    <name evidence="4" type="ORF">ENJ51_10580</name>
</gene>
<proteinExistence type="predicted"/>
<dbReference type="Gene3D" id="3.40.30.10">
    <property type="entry name" value="Glutaredoxin"/>
    <property type="match status" value="1"/>
</dbReference>
<dbReference type="Proteomes" id="UP000885750">
    <property type="component" value="Unassembled WGS sequence"/>
</dbReference>
<dbReference type="InterPro" id="IPR036249">
    <property type="entry name" value="Thioredoxin-like_sf"/>
</dbReference>
<dbReference type="AlphaFoldDB" id="A0A7V2T156"/>
<dbReference type="Pfam" id="PF00578">
    <property type="entry name" value="AhpC-TSA"/>
    <property type="match status" value="1"/>
</dbReference>
<reference evidence="4" key="1">
    <citation type="journal article" date="2020" name="mSystems">
        <title>Genome- and Community-Level Interaction Insights into Carbon Utilization and Element Cycling Functions of Hydrothermarchaeota in Hydrothermal Sediment.</title>
        <authorList>
            <person name="Zhou Z."/>
            <person name="Liu Y."/>
            <person name="Xu W."/>
            <person name="Pan J."/>
            <person name="Luo Z.H."/>
            <person name="Li M."/>
        </authorList>
    </citation>
    <scope>NUCLEOTIDE SEQUENCE [LARGE SCALE GENOMIC DNA]</scope>
    <source>
        <strain evidence="4">HyVt-493</strain>
    </source>
</reference>
<evidence type="ECO:0000256" key="1">
    <source>
        <dbReference type="ARBA" id="ARBA00023284"/>
    </source>
</evidence>
<dbReference type="SUPFAM" id="SSF52833">
    <property type="entry name" value="Thioredoxin-like"/>
    <property type="match status" value="1"/>
</dbReference>
<dbReference type="GO" id="GO:0016209">
    <property type="term" value="F:antioxidant activity"/>
    <property type="evidence" value="ECO:0007669"/>
    <property type="project" value="InterPro"/>
</dbReference>
<feature type="region of interest" description="Disordered" evidence="2">
    <location>
        <begin position="177"/>
        <end position="198"/>
    </location>
</feature>
<protein>
    <submittedName>
        <fullName evidence="4">TlpA family protein disulfide reductase</fullName>
    </submittedName>
</protein>
<dbReference type="CDD" id="cd02966">
    <property type="entry name" value="TlpA_like_family"/>
    <property type="match status" value="1"/>
</dbReference>
<dbReference type="PROSITE" id="PS00194">
    <property type="entry name" value="THIOREDOXIN_1"/>
    <property type="match status" value="1"/>
</dbReference>
<feature type="domain" description="Thioredoxin" evidence="3">
    <location>
        <begin position="31"/>
        <end position="171"/>
    </location>
</feature>
<dbReference type="InterPro" id="IPR017937">
    <property type="entry name" value="Thioredoxin_CS"/>
</dbReference>
<dbReference type="PANTHER" id="PTHR42852">
    <property type="entry name" value="THIOL:DISULFIDE INTERCHANGE PROTEIN DSBE"/>
    <property type="match status" value="1"/>
</dbReference>
<evidence type="ECO:0000313" key="4">
    <source>
        <dbReference type="EMBL" id="HFC93241.1"/>
    </source>
</evidence>
<keyword evidence="1" id="KW-0676">Redox-active center</keyword>
<dbReference type="PANTHER" id="PTHR42852:SF13">
    <property type="entry name" value="PROTEIN DIPZ"/>
    <property type="match status" value="1"/>
</dbReference>